<feature type="domain" description="Globin-sensor" evidence="1">
    <location>
        <begin position="25"/>
        <end position="195"/>
    </location>
</feature>
<dbReference type="GO" id="GO:0020037">
    <property type="term" value="F:heme binding"/>
    <property type="evidence" value="ECO:0007669"/>
    <property type="project" value="InterPro"/>
</dbReference>
<evidence type="ECO:0000313" key="2">
    <source>
        <dbReference type="EMBL" id="AYC32125.1"/>
    </source>
</evidence>
<dbReference type="Gene3D" id="1.10.490.10">
    <property type="entry name" value="Globins"/>
    <property type="match status" value="1"/>
</dbReference>
<dbReference type="KEGG" id="pcav:D3880_06880"/>
<reference evidence="3" key="1">
    <citation type="submission" date="2018-09" db="EMBL/GenBank/DDBJ databases">
        <authorList>
            <person name="Zhu H."/>
        </authorList>
    </citation>
    <scope>NUCLEOTIDE SEQUENCE [LARGE SCALE GENOMIC DNA]</scope>
    <source>
        <strain evidence="3">K2W31S-8</strain>
    </source>
</reference>
<dbReference type="InterPro" id="IPR044398">
    <property type="entry name" value="Globin-sensor_dom"/>
</dbReference>
<dbReference type="InterPro" id="IPR012102">
    <property type="entry name" value="Protoglobin"/>
</dbReference>
<dbReference type="AlphaFoldDB" id="A0A385YZ20"/>
<proteinExistence type="predicted"/>
<dbReference type="GO" id="GO:0019825">
    <property type="term" value="F:oxygen binding"/>
    <property type="evidence" value="ECO:0007669"/>
    <property type="project" value="InterPro"/>
</dbReference>
<gene>
    <name evidence="2" type="ORF">D3880_06880</name>
</gene>
<dbReference type="RefSeq" id="WP_119892747.1">
    <property type="nucleotide sequence ID" value="NZ_CP032419.1"/>
</dbReference>
<dbReference type="OrthoDB" id="9780134at2"/>
<dbReference type="Proteomes" id="UP000265560">
    <property type="component" value="Chromosome"/>
</dbReference>
<accession>A0A385YZ20</accession>
<dbReference type="SUPFAM" id="SSF46458">
    <property type="entry name" value="Globin-like"/>
    <property type="match status" value="1"/>
</dbReference>
<dbReference type="InterPro" id="IPR012292">
    <property type="entry name" value="Globin/Proto"/>
</dbReference>
<evidence type="ECO:0000313" key="3">
    <source>
        <dbReference type="Proteomes" id="UP000265560"/>
    </source>
</evidence>
<evidence type="ECO:0000259" key="1">
    <source>
        <dbReference type="Pfam" id="PF11563"/>
    </source>
</evidence>
<dbReference type="EMBL" id="CP032419">
    <property type="protein sequence ID" value="AYC32125.1"/>
    <property type="molecule type" value="Genomic_DNA"/>
</dbReference>
<dbReference type="Pfam" id="PF11563">
    <property type="entry name" value="Protoglobin"/>
    <property type="match status" value="1"/>
</dbReference>
<protein>
    <submittedName>
        <fullName evidence="2">Protogloblin ApPgb</fullName>
    </submittedName>
</protein>
<dbReference type="CDD" id="cd12124">
    <property type="entry name" value="Pgbs"/>
    <property type="match status" value="1"/>
</dbReference>
<name>A0A385YZ20_9PSED</name>
<sequence length="197" mass="22195">MSDSLNIPGYSAGTTAVAASPVTLADFALMRKSVLFDDQDIRYLRLSHEVLKDQVEAILDVWYGFVGANPHLLAAFCAHDGQPLGDYLGAVRRRFGQWILDTARAEYDQRWLDYQHEIGLRHHRSKKNRTDGAAASAIVPFRDLFLLIYPITFTLRPFLAKAGHSAEDVEKMHAAWLKSCLLQVTLWSRAYVNAGDF</sequence>
<keyword evidence="3" id="KW-1185">Reference proteome</keyword>
<dbReference type="InterPro" id="IPR009050">
    <property type="entry name" value="Globin-like_sf"/>
</dbReference>
<organism evidence="2 3">
    <name type="scientific">Pseudomonas cavernae</name>
    <dbReference type="NCBI Taxonomy" id="2320867"/>
    <lineage>
        <taxon>Bacteria</taxon>
        <taxon>Pseudomonadati</taxon>
        <taxon>Pseudomonadota</taxon>
        <taxon>Gammaproteobacteria</taxon>
        <taxon>Pseudomonadales</taxon>
        <taxon>Pseudomonadaceae</taxon>
        <taxon>Pseudomonas</taxon>
    </lineage>
</organism>